<keyword evidence="2" id="KW-1185">Reference proteome</keyword>
<dbReference type="GeneID" id="20038222"/>
<dbReference type="EMBL" id="KI965470">
    <property type="protein sequence ID" value="EUD66627.1"/>
    <property type="molecule type" value="Genomic_DNA"/>
</dbReference>
<evidence type="ECO:0000313" key="1">
    <source>
        <dbReference type="EMBL" id="EUD66627.1"/>
    </source>
</evidence>
<dbReference type="AlphaFoldDB" id="W7A0E5"/>
<accession>W7A0E5</accession>
<gene>
    <name evidence="1" type="ORF">C922_02948</name>
</gene>
<dbReference type="OrthoDB" id="386450at2759"/>
<dbReference type="Proteomes" id="UP000030640">
    <property type="component" value="Unassembled WGS sequence"/>
</dbReference>
<organism evidence="1 2">
    <name type="scientific">Plasmodium inui San Antonio 1</name>
    <dbReference type="NCBI Taxonomy" id="1237626"/>
    <lineage>
        <taxon>Eukaryota</taxon>
        <taxon>Sar</taxon>
        <taxon>Alveolata</taxon>
        <taxon>Apicomplexa</taxon>
        <taxon>Aconoidasida</taxon>
        <taxon>Haemosporida</taxon>
        <taxon>Plasmodiidae</taxon>
        <taxon>Plasmodium</taxon>
        <taxon>Plasmodium (Plasmodium)</taxon>
    </lineage>
</organism>
<evidence type="ECO:0000313" key="2">
    <source>
        <dbReference type="Proteomes" id="UP000030640"/>
    </source>
</evidence>
<proteinExistence type="predicted"/>
<dbReference type="VEuPathDB" id="PlasmoDB:C922_02948"/>
<dbReference type="RefSeq" id="XP_008816768.1">
    <property type="nucleotide sequence ID" value="XM_008818546.1"/>
</dbReference>
<name>W7A0E5_9APIC</name>
<reference evidence="1 2" key="1">
    <citation type="submission" date="2013-02" db="EMBL/GenBank/DDBJ databases">
        <title>The Genome Sequence of Plasmodium inui San Antonio 1.</title>
        <authorList>
            <consortium name="The Broad Institute Genome Sequencing Platform"/>
            <consortium name="The Broad Institute Genome Sequencing Center for Infectious Disease"/>
            <person name="Neafsey D."/>
            <person name="Cheeseman I."/>
            <person name="Volkman S."/>
            <person name="Adams J."/>
            <person name="Walker B."/>
            <person name="Young S.K."/>
            <person name="Zeng Q."/>
            <person name="Gargeya S."/>
            <person name="Fitzgerald M."/>
            <person name="Haas B."/>
            <person name="Abouelleil A."/>
            <person name="Alvarado L."/>
            <person name="Arachchi H.M."/>
            <person name="Berlin A.M."/>
            <person name="Chapman S.B."/>
            <person name="Dewar J."/>
            <person name="Goldberg J."/>
            <person name="Griggs A."/>
            <person name="Gujja S."/>
            <person name="Hansen M."/>
            <person name="Howarth C."/>
            <person name="Imamovic A."/>
            <person name="Larimer J."/>
            <person name="McCowan C."/>
            <person name="Murphy C."/>
            <person name="Neiman D."/>
            <person name="Pearson M."/>
            <person name="Priest M."/>
            <person name="Roberts A."/>
            <person name="Saif S."/>
            <person name="Shea T."/>
            <person name="Sisk P."/>
            <person name="Sykes S."/>
            <person name="Wortman J."/>
            <person name="Nusbaum C."/>
            <person name="Birren B."/>
        </authorList>
    </citation>
    <scope>NUCLEOTIDE SEQUENCE [LARGE SCALE GENOMIC DNA]</scope>
    <source>
        <strain evidence="1 2">San Antonio 1</strain>
    </source>
</reference>
<protein>
    <submittedName>
        <fullName evidence="1">Uncharacterized protein</fullName>
    </submittedName>
</protein>
<sequence>MNPSSNDKKRNLPAYADENGYNVSRAGAAVNVPPVNVPSVNVPSVNVPSVNVPSVNVALANVPPVTAPSANVPTPPAVTMHNPYFYPGALIPQFPFNTPMYQQPMSYGNMMPYTDYGYVNRRSMKKKKNHHHYSRQRNSGLSILKEAIVDPWAQEYGKYPNIIFD</sequence>